<dbReference type="EMBL" id="CP036200">
    <property type="protein sequence ID" value="QBF83442.1"/>
    <property type="molecule type" value="Genomic_DNA"/>
</dbReference>
<accession>A0A411PJ39</accession>
<dbReference type="OrthoDB" id="526037at2"/>
<sequence>MEFIRKHVLPMYDLADASVSPLGNGHINRTYLVKSDQRTIVLQHINTQVFPQPELLVKNALSIAAHLTKKQANNEYQLAIIKPVLTVDGQAYLDFNQQGFWRAITFLPGSHTIEVVKDQQDAQTAAKAFGHFAAALSDLDPSLIDEVIVNFLNLGNRIDQLKQAIENDAAGRLAQCQPWADFVLSQQGFVEHVAQLEAQLPLRICHNDTKINNMLFNKQDMSSLAVIDLDTCMPGYLMYDFGDMVRAFCSPEAEDSTNLASVIARPEVITAAANSYIEQLDGVMTALEKQSLWVGLKAMALMLGCRFLTDHLNGDVYFAVHRPQHNLDRAANQLTIYQSLLAQESQLQALFS</sequence>
<dbReference type="Pfam" id="PF01636">
    <property type="entry name" value="APH"/>
    <property type="match status" value="1"/>
</dbReference>
<gene>
    <name evidence="2" type="ORF">EXU30_12590</name>
</gene>
<feature type="domain" description="Aminoglycoside phosphotransferase" evidence="1">
    <location>
        <begin position="19"/>
        <end position="252"/>
    </location>
</feature>
<dbReference type="InterPro" id="IPR011009">
    <property type="entry name" value="Kinase-like_dom_sf"/>
</dbReference>
<dbReference type="InterPro" id="IPR002575">
    <property type="entry name" value="Aminoglycoside_PTrfase"/>
</dbReference>
<dbReference type="KEGG" id="smai:EXU30_12590"/>
<reference evidence="2 3" key="1">
    <citation type="submission" date="2019-02" db="EMBL/GenBank/DDBJ databases">
        <title>Shewanella sp. D4-2 isolated from Dokdo Island.</title>
        <authorList>
            <person name="Baek K."/>
        </authorList>
    </citation>
    <scope>NUCLEOTIDE SEQUENCE [LARGE SCALE GENOMIC DNA]</scope>
    <source>
        <strain evidence="2 3">D4-2</strain>
    </source>
</reference>
<dbReference type="Proteomes" id="UP000291106">
    <property type="component" value="Chromosome"/>
</dbReference>
<keyword evidence="2" id="KW-0808">Transferase</keyword>
<organism evidence="2 3">
    <name type="scientific">Shewanella maritima</name>
    <dbReference type="NCBI Taxonomy" id="2520507"/>
    <lineage>
        <taxon>Bacteria</taxon>
        <taxon>Pseudomonadati</taxon>
        <taxon>Pseudomonadota</taxon>
        <taxon>Gammaproteobacteria</taxon>
        <taxon>Alteromonadales</taxon>
        <taxon>Shewanellaceae</taxon>
        <taxon>Shewanella</taxon>
    </lineage>
</organism>
<proteinExistence type="predicted"/>
<dbReference type="InterPro" id="IPR050249">
    <property type="entry name" value="Pseudomonas-type_ThrB"/>
</dbReference>
<dbReference type="PANTHER" id="PTHR21064">
    <property type="entry name" value="AMINOGLYCOSIDE PHOSPHOTRANSFERASE DOMAIN-CONTAINING PROTEIN-RELATED"/>
    <property type="match status" value="1"/>
</dbReference>
<keyword evidence="3" id="KW-1185">Reference proteome</keyword>
<evidence type="ECO:0000313" key="2">
    <source>
        <dbReference type="EMBL" id="QBF83442.1"/>
    </source>
</evidence>
<dbReference type="Gene3D" id="3.90.1200.10">
    <property type="match status" value="1"/>
</dbReference>
<dbReference type="SUPFAM" id="SSF56112">
    <property type="entry name" value="Protein kinase-like (PK-like)"/>
    <property type="match status" value="1"/>
</dbReference>
<dbReference type="AlphaFoldDB" id="A0A411PJ39"/>
<dbReference type="PANTHER" id="PTHR21064:SF5">
    <property type="entry name" value="SLR1880 PROTEIN"/>
    <property type="match status" value="1"/>
</dbReference>
<dbReference type="GO" id="GO:0016740">
    <property type="term" value="F:transferase activity"/>
    <property type="evidence" value="ECO:0007669"/>
    <property type="project" value="UniProtKB-KW"/>
</dbReference>
<dbReference type="RefSeq" id="WP_130600561.1">
    <property type="nucleotide sequence ID" value="NZ_CP036200.1"/>
</dbReference>
<name>A0A411PJ39_9GAMM</name>
<protein>
    <submittedName>
        <fullName evidence="2">Aminoglycoside phosphotransferase family protein</fullName>
    </submittedName>
</protein>
<evidence type="ECO:0000259" key="1">
    <source>
        <dbReference type="Pfam" id="PF01636"/>
    </source>
</evidence>
<evidence type="ECO:0000313" key="3">
    <source>
        <dbReference type="Proteomes" id="UP000291106"/>
    </source>
</evidence>